<feature type="signal peptide" evidence="1">
    <location>
        <begin position="1"/>
        <end position="21"/>
    </location>
</feature>
<keyword evidence="1" id="KW-0732">Signal</keyword>
<evidence type="ECO:0000256" key="1">
    <source>
        <dbReference type="SAM" id="SignalP"/>
    </source>
</evidence>
<dbReference type="RefSeq" id="WP_377089565.1">
    <property type="nucleotide sequence ID" value="NZ_JBHSJL010000014.1"/>
</dbReference>
<dbReference type="Gene3D" id="2.30.42.10">
    <property type="match status" value="1"/>
</dbReference>
<proteinExistence type="predicted"/>
<feature type="chain" id="PRO_5046754875" evidence="1">
    <location>
        <begin position="22"/>
        <end position="229"/>
    </location>
</feature>
<accession>A0ABW4ZCP9</accession>
<dbReference type="PROSITE" id="PS50106">
    <property type="entry name" value="PDZ"/>
    <property type="match status" value="1"/>
</dbReference>
<dbReference type="SUPFAM" id="SSF50156">
    <property type="entry name" value="PDZ domain-like"/>
    <property type="match status" value="1"/>
</dbReference>
<dbReference type="Proteomes" id="UP001597389">
    <property type="component" value="Unassembled WGS sequence"/>
</dbReference>
<protein>
    <submittedName>
        <fullName evidence="3">PDZ domain-containing protein</fullName>
    </submittedName>
</protein>
<comment type="caution">
    <text evidence="3">The sequence shown here is derived from an EMBL/GenBank/DDBJ whole genome shotgun (WGS) entry which is preliminary data.</text>
</comment>
<evidence type="ECO:0000313" key="3">
    <source>
        <dbReference type="EMBL" id="MFD2159668.1"/>
    </source>
</evidence>
<gene>
    <name evidence="3" type="ORF">ACFSW8_12225</name>
</gene>
<evidence type="ECO:0000313" key="4">
    <source>
        <dbReference type="Proteomes" id="UP001597389"/>
    </source>
</evidence>
<name>A0ABW4ZCP9_9BACT</name>
<evidence type="ECO:0000259" key="2">
    <source>
        <dbReference type="PROSITE" id="PS50106"/>
    </source>
</evidence>
<sequence>MKFSVPYMLSCSLLLSGSLCAETHADLVEQLNAETYEKRAEAHLALESWAKDNPEDAIGILLEYYKKEAAPEAKSRLLGLIKDRVIFEKYGKPKGFVGIRMDNGAEKINGEVLSVVLVTEVVDGSPADQFGIEQGDAIFSVDRKQFNRNAVASMQFIEMVTSKREGDRVEIELMRGGEVKKVSLVLGAMPAELERQQNFRTRRDPVQDREDYFDQWLDQNITKKSEPPK</sequence>
<dbReference type="EMBL" id="JBHUJB010000049">
    <property type="protein sequence ID" value="MFD2159668.1"/>
    <property type="molecule type" value="Genomic_DNA"/>
</dbReference>
<dbReference type="Pfam" id="PF13180">
    <property type="entry name" value="PDZ_2"/>
    <property type="match status" value="1"/>
</dbReference>
<organism evidence="3 4">
    <name type="scientific">Rubritalea tangerina</name>
    <dbReference type="NCBI Taxonomy" id="430798"/>
    <lineage>
        <taxon>Bacteria</taxon>
        <taxon>Pseudomonadati</taxon>
        <taxon>Verrucomicrobiota</taxon>
        <taxon>Verrucomicrobiia</taxon>
        <taxon>Verrucomicrobiales</taxon>
        <taxon>Rubritaleaceae</taxon>
        <taxon>Rubritalea</taxon>
    </lineage>
</organism>
<reference evidence="4" key="1">
    <citation type="journal article" date="2019" name="Int. J. Syst. Evol. Microbiol.">
        <title>The Global Catalogue of Microorganisms (GCM) 10K type strain sequencing project: providing services to taxonomists for standard genome sequencing and annotation.</title>
        <authorList>
            <consortium name="The Broad Institute Genomics Platform"/>
            <consortium name="The Broad Institute Genome Sequencing Center for Infectious Disease"/>
            <person name="Wu L."/>
            <person name="Ma J."/>
        </authorList>
    </citation>
    <scope>NUCLEOTIDE SEQUENCE [LARGE SCALE GENOMIC DNA]</scope>
    <source>
        <strain evidence="4">CCUG 57942</strain>
    </source>
</reference>
<dbReference type="SMART" id="SM00228">
    <property type="entry name" value="PDZ"/>
    <property type="match status" value="1"/>
</dbReference>
<dbReference type="InterPro" id="IPR001478">
    <property type="entry name" value="PDZ"/>
</dbReference>
<dbReference type="InterPro" id="IPR036034">
    <property type="entry name" value="PDZ_sf"/>
</dbReference>
<feature type="domain" description="PDZ" evidence="2">
    <location>
        <begin position="84"/>
        <end position="142"/>
    </location>
</feature>
<keyword evidence="4" id="KW-1185">Reference proteome</keyword>